<dbReference type="EMBL" id="MHCJ01000006">
    <property type="protein sequence ID" value="OGY17840.1"/>
    <property type="molecule type" value="Genomic_DNA"/>
</dbReference>
<dbReference type="Proteomes" id="UP000179233">
    <property type="component" value="Unassembled WGS sequence"/>
</dbReference>
<organism evidence="1 2">
    <name type="scientific">Candidatus Chisholmbacteria bacterium RIFCSPHIGHO2_01_FULL_52_32</name>
    <dbReference type="NCBI Taxonomy" id="1797591"/>
    <lineage>
        <taxon>Bacteria</taxon>
        <taxon>Candidatus Chisholmiibacteriota</taxon>
    </lineage>
</organism>
<name>A0A1G1VR38_9BACT</name>
<evidence type="ECO:0000313" key="2">
    <source>
        <dbReference type="Proteomes" id="UP000179233"/>
    </source>
</evidence>
<dbReference type="AlphaFoldDB" id="A0A1G1VR38"/>
<accession>A0A1G1VR38</accession>
<gene>
    <name evidence="1" type="ORF">A2786_00760</name>
</gene>
<protein>
    <submittedName>
        <fullName evidence="1">Uncharacterized protein</fullName>
    </submittedName>
</protein>
<comment type="caution">
    <text evidence="1">The sequence shown here is derived from an EMBL/GenBank/DDBJ whole genome shotgun (WGS) entry which is preliminary data.</text>
</comment>
<proteinExistence type="predicted"/>
<sequence length="79" mass="8690">MFSCIVWFFRQLQREGGSMVEQGAQHVSPNSAGPEGSEAAVERMQAISREWARMCLVTGQAVTLNQATLSFDQKQASVL</sequence>
<reference evidence="1 2" key="1">
    <citation type="journal article" date="2016" name="Nat. Commun.">
        <title>Thousands of microbial genomes shed light on interconnected biogeochemical processes in an aquifer system.</title>
        <authorList>
            <person name="Anantharaman K."/>
            <person name="Brown C.T."/>
            <person name="Hug L.A."/>
            <person name="Sharon I."/>
            <person name="Castelle C.J."/>
            <person name="Probst A.J."/>
            <person name="Thomas B.C."/>
            <person name="Singh A."/>
            <person name="Wilkins M.J."/>
            <person name="Karaoz U."/>
            <person name="Brodie E.L."/>
            <person name="Williams K.H."/>
            <person name="Hubbard S.S."/>
            <person name="Banfield J.F."/>
        </authorList>
    </citation>
    <scope>NUCLEOTIDE SEQUENCE [LARGE SCALE GENOMIC DNA]</scope>
</reference>
<evidence type="ECO:0000313" key="1">
    <source>
        <dbReference type="EMBL" id="OGY17840.1"/>
    </source>
</evidence>